<organism evidence="4 5">
    <name type="scientific">Bimuria novae-zelandiae CBS 107.79</name>
    <dbReference type="NCBI Taxonomy" id="1447943"/>
    <lineage>
        <taxon>Eukaryota</taxon>
        <taxon>Fungi</taxon>
        <taxon>Dikarya</taxon>
        <taxon>Ascomycota</taxon>
        <taxon>Pezizomycotina</taxon>
        <taxon>Dothideomycetes</taxon>
        <taxon>Pleosporomycetidae</taxon>
        <taxon>Pleosporales</taxon>
        <taxon>Massarineae</taxon>
        <taxon>Didymosphaeriaceae</taxon>
        <taxon>Bimuria</taxon>
    </lineage>
</organism>
<evidence type="ECO:0000313" key="4">
    <source>
        <dbReference type="EMBL" id="KAF1966313.1"/>
    </source>
</evidence>
<dbReference type="EMBL" id="ML976748">
    <property type="protein sequence ID" value="KAF1966313.1"/>
    <property type="molecule type" value="Genomic_DNA"/>
</dbReference>
<evidence type="ECO:0000313" key="5">
    <source>
        <dbReference type="Proteomes" id="UP000800036"/>
    </source>
</evidence>
<evidence type="ECO:0000256" key="1">
    <source>
        <dbReference type="SAM" id="MobiDB-lite"/>
    </source>
</evidence>
<reference evidence="4" key="1">
    <citation type="journal article" date="2020" name="Stud. Mycol.">
        <title>101 Dothideomycetes genomes: a test case for predicting lifestyles and emergence of pathogens.</title>
        <authorList>
            <person name="Haridas S."/>
            <person name="Albert R."/>
            <person name="Binder M."/>
            <person name="Bloem J."/>
            <person name="Labutti K."/>
            <person name="Salamov A."/>
            <person name="Andreopoulos B."/>
            <person name="Baker S."/>
            <person name="Barry K."/>
            <person name="Bills G."/>
            <person name="Bluhm B."/>
            <person name="Cannon C."/>
            <person name="Castanera R."/>
            <person name="Culley D."/>
            <person name="Daum C."/>
            <person name="Ezra D."/>
            <person name="Gonzalez J."/>
            <person name="Henrissat B."/>
            <person name="Kuo A."/>
            <person name="Liang C."/>
            <person name="Lipzen A."/>
            <person name="Lutzoni F."/>
            <person name="Magnuson J."/>
            <person name="Mondo S."/>
            <person name="Nolan M."/>
            <person name="Ohm R."/>
            <person name="Pangilinan J."/>
            <person name="Park H.-J."/>
            <person name="Ramirez L."/>
            <person name="Alfaro M."/>
            <person name="Sun H."/>
            <person name="Tritt A."/>
            <person name="Yoshinaga Y."/>
            <person name="Zwiers L.-H."/>
            <person name="Turgeon B."/>
            <person name="Goodwin S."/>
            <person name="Spatafora J."/>
            <person name="Crous P."/>
            <person name="Grigoriev I."/>
        </authorList>
    </citation>
    <scope>NUCLEOTIDE SEQUENCE</scope>
    <source>
        <strain evidence="4">CBS 107.79</strain>
    </source>
</reference>
<proteinExistence type="predicted"/>
<feature type="domain" description="C2H2-domain containing protein first zinc finger" evidence="3">
    <location>
        <begin position="155"/>
        <end position="184"/>
    </location>
</feature>
<dbReference type="InterPro" id="IPR059009">
    <property type="entry name" value="Znf_C2H2_17_1st"/>
</dbReference>
<feature type="compositionally biased region" description="Basic residues" evidence="1">
    <location>
        <begin position="240"/>
        <end position="250"/>
    </location>
</feature>
<name>A0A6A5UM57_9PLEO</name>
<protein>
    <recommendedName>
        <fullName evidence="6">C2H2-type domain-containing protein</fullName>
    </recommendedName>
</protein>
<dbReference type="Pfam" id="PF26177">
    <property type="entry name" value="zf_C2H2_17_1st"/>
    <property type="match status" value="1"/>
</dbReference>
<keyword evidence="5" id="KW-1185">Reference proteome</keyword>
<dbReference type="Gene3D" id="3.30.160.60">
    <property type="entry name" value="Classic Zinc Finger"/>
    <property type="match status" value="1"/>
</dbReference>
<evidence type="ECO:0000259" key="3">
    <source>
        <dbReference type="Pfam" id="PF26177"/>
    </source>
</evidence>
<dbReference type="InterPro" id="IPR059095">
    <property type="entry name" value="Znf_C2H2_17_2nd"/>
</dbReference>
<dbReference type="OrthoDB" id="3795794at2759"/>
<evidence type="ECO:0008006" key="6">
    <source>
        <dbReference type="Google" id="ProtNLM"/>
    </source>
</evidence>
<evidence type="ECO:0000259" key="2">
    <source>
        <dbReference type="Pfam" id="PF26176"/>
    </source>
</evidence>
<dbReference type="AlphaFoldDB" id="A0A6A5UM57"/>
<gene>
    <name evidence="4" type="ORF">BU23DRAFT_663385</name>
</gene>
<dbReference type="Proteomes" id="UP000800036">
    <property type="component" value="Unassembled WGS sequence"/>
</dbReference>
<dbReference type="Pfam" id="PF26176">
    <property type="entry name" value="zf_C2H2_17_2"/>
    <property type="match status" value="1"/>
</dbReference>
<feature type="region of interest" description="Disordered" evidence="1">
    <location>
        <begin position="227"/>
        <end position="265"/>
    </location>
</feature>
<sequence>MENSARPTSYFAAERTYSHASAQSASRASVVSPTPIQPLHPQSFAENSFEAQQVVGLRYASSSFVHGVLINDETRFSDDVAQINSPSEELNLEDSEELKSLEEEHHKVARSHPLYSKEPDADGLYHCPNEGESACNHKPTSLKCNYDKYVDSHLKPFRCKIAKCESIPFSSTACLLRHEREAHGMHGHGARPNLCRFPDCERSTPGQGFPRRYNLFDHMKRVHGWQDDKDAASTDGTGSRKARVQKRKSTASHAAMKVEKKPKLSKAAQQLQQRERQRTALNKEWATKKQSIASLLATLDNLGDLDETHNAQLLKDFNELFALREKYHTDIKEEHTD</sequence>
<accession>A0A6A5UM57</accession>
<feature type="domain" description="C2H2-domain containing protein second zinc finger" evidence="2">
    <location>
        <begin position="192"/>
        <end position="223"/>
    </location>
</feature>